<dbReference type="InterPro" id="IPR013149">
    <property type="entry name" value="ADH-like_C"/>
</dbReference>
<protein>
    <submittedName>
        <fullName evidence="4">GroES-like protein</fullName>
    </submittedName>
</protein>
<keyword evidence="2" id="KW-0560">Oxidoreductase</keyword>
<evidence type="ECO:0000256" key="1">
    <source>
        <dbReference type="ARBA" id="ARBA00008072"/>
    </source>
</evidence>
<evidence type="ECO:0000313" key="5">
    <source>
        <dbReference type="Proteomes" id="UP001610334"/>
    </source>
</evidence>
<name>A0ABR4GTC7_9EURO</name>
<dbReference type="Proteomes" id="UP001610334">
    <property type="component" value="Unassembled WGS sequence"/>
</dbReference>
<organism evidence="4 5">
    <name type="scientific">Aspergillus granulosus</name>
    <dbReference type="NCBI Taxonomy" id="176169"/>
    <lineage>
        <taxon>Eukaryota</taxon>
        <taxon>Fungi</taxon>
        <taxon>Dikarya</taxon>
        <taxon>Ascomycota</taxon>
        <taxon>Pezizomycotina</taxon>
        <taxon>Eurotiomycetes</taxon>
        <taxon>Eurotiomycetidae</taxon>
        <taxon>Eurotiales</taxon>
        <taxon>Aspergillaceae</taxon>
        <taxon>Aspergillus</taxon>
        <taxon>Aspergillus subgen. Nidulantes</taxon>
    </lineage>
</organism>
<evidence type="ECO:0000259" key="3">
    <source>
        <dbReference type="SMART" id="SM00829"/>
    </source>
</evidence>
<dbReference type="InterPro" id="IPR011032">
    <property type="entry name" value="GroES-like_sf"/>
</dbReference>
<dbReference type="SMART" id="SM00829">
    <property type="entry name" value="PKS_ER"/>
    <property type="match status" value="1"/>
</dbReference>
<dbReference type="CDD" id="cd08249">
    <property type="entry name" value="enoyl_reductase_like"/>
    <property type="match status" value="1"/>
</dbReference>
<comment type="similarity">
    <text evidence="1">Belongs to the zinc-containing alcohol dehydrogenase family.</text>
</comment>
<evidence type="ECO:0000256" key="2">
    <source>
        <dbReference type="ARBA" id="ARBA00023002"/>
    </source>
</evidence>
<gene>
    <name evidence="4" type="ORF">BJX63DRAFT_415316</name>
</gene>
<feature type="domain" description="Enoyl reductase (ER)" evidence="3">
    <location>
        <begin position="10"/>
        <end position="341"/>
    </location>
</feature>
<dbReference type="InterPro" id="IPR047122">
    <property type="entry name" value="Trans-enoyl_RdTase-like"/>
</dbReference>
<comment type="caution">
    <text evidence="4">The sequence shown here is derived from an EMBL/GenBank/DDBJ whole genome shotgun (WGS) entry which is preliminary data.</text>
</comment>
<keyword evidence="5" id="KW-1185">Reference proteome</keyword>
<accession>A0ABR4GTC7</accession>
<dbReference type="InterPro" id="IPR013154">
    <property type="entry name" value="ADH-like_N"/>
</dbReference>
<evidence type="ECO:0000313" key="4">
    <source>
        <dbReference type="EMBL" id="KAL2802324.1"/>
    </source>
</evidence>
<dbReference type="Pfam" id="PF00107">
    <property type="entry name" value="ADH_zinc_N"/>
    <property type="match status" value="1"/>
</dbReference>
<dbReference type="InterPro" id="IPR020843">
    <property type="entry name" value="ER"/>
</dbReference>
<dbReference type="InterPro" id="IPR036291">
    <property type="entry name" value="NAD(P)-bd_dom_sf"/>
</dbReference>
<sequence length="345" mass="36689">MSTHACIKIKSPGSIELVRDAPIPKVRDGYILVKTAAVALNPTDWKHIDDIPTPGATVGCDYSGTVVEVATDVSKVKPGDRVAGMVHGSNASNLEDGAFGEYIIAKAAIQLKIPDDVSFEEAASLGAGAITAGQHLYQSLGLPLPTTPSETPTPILIYGGSSATGTIAIQLAKHSGLIVITTCSPRHFELVRSLGAHHVFDYRSSTAITDIKHVTHNSLSYVLDTVATEETARFCCEVMGSKGGKYSSLTPIPHLPRDDVLNGTYMAFTAIGEEFEIGGQSVPASPKDLEFSAGFMRIVEQLWAKGEIRVHPVDVRDPGLGGIEEGLQEMKEGRVSGVKLVYPLK</sequence>
<dbReference type="EMBL" id="JBFXLT010000191">
    <property type="protein sequence ID" value="KAL2802324.1"/>
    <property type="molecule type" value="Genomic_DNA"/>
</dbReference>
<dbReference type="SUPFAM" id="SSF51735">
    <property type="entry name" value="NAD(P)-binding Rossmann-fold domains"/>
    <property type="match status" value="1"/>
</dbReference>
<dbReference type="PANTHER" id="PTHR45348:SF2">
    <property type="entry name" value="ZINC-TYPE ALCOHOL DEHYDROGENASE-LIKE PROTEIN C2E1P3.01"/>
    <property type="match status" value="1"/>
</dbReference>
<dbReference type="PANTHER" id="PTHR45348">
    <property type="entry name" value="HYPOTHETICAL OXIDOREDUCTASE (EUROFUNG)"/>
    <property type="match status" value="1"/>
</dbReference>
<dbReference type="SUPFAM" id="SSF50129">
    <property type="entry name" value="GroES-like"/>
    <property type="match status" value="1"/>
</dbReference>
<dbReference type="Gene3D" id="3.40.50.720">
    <property type="entry name" value="NAD(P)-binding Rossmann-like Domain"/>
    <property type="match status" value="1"/>
</dbReference>
<dbReference type="Pfam" id="PF08240">
    <property type="entry name" value="ADH_N"/>
    <property type="match status" value="1"/>
</dbReference>
<reference evidence="4 5" key="1">
    <citation type="submission" date="2024-07" db="EMBL/GenBank/DDBJ databases">
        <title>Section-level genome sequencing and comparative genomics of Aspergillus sections Usti and Cavernicolus.</title>
        <authorList>
            <consortium name="Lawrence Berkeley National Laboratory"/>
            <person name="Nybo J.L."/>
            <person name="Vesth T.C."/>
            <person name="Theobald S."/>
            <person name="Frisvad J.C."/>
            <person name="Larsen T.O."/>
            <person name="Kjaerboelling I."/>
            <person name="Rothschild-Mancinelli K."/>
            <person name="Lyhne E.K."/>
            <person name="Kogle M.E."/>
            <person name="Barry K."/>
            <person name="Clum A."/>
            <person name="Na H."/>
            <person name="Ledsgaard L."/>
            <person name="Lin J."/>
            <person name="Lipzen A."/>
            <person name="Kuo A."/>
            <person name="Riley R."/>
            <person name="Mondo S."/>
            <person name="Labutti K."/>
            <person name="Haridas S."/>
            <person name="Pangalinan J."/>
            <person name="Salamov A.A."/>
            <person name="Simmons B.A."/>
            <person name="Magnuson J.K."/>
            <person name="Chen J."/>
            <person name="Drula E."/>
            <person name="Henrissat B."/>
            <person name="Wiebenga A."/>
            <person name="Lubbers R.J."/>
            <person name="Gomes A.C."/>
            <person name="Makela M.R."/>
            <person name="Stajich J."/>
            <person name="Grigoriev I.V."/>
            <person name="Mortensen U.H."/>
            <person name="De Vries R.P."/>
            <person name="Baker S.E."/>
            <person name="Andersen M.R."/>
        </authorList>
    </citation>
    <scope>NUCLEOTIDE SEQUENCE [LARGE SCALE GENOMIC DNA]</scope>
    <source>
        <strain evidence="4 5">CBS 588.65</strain>
    </source>
</reference>
<dbReference type="Gene3D" id="3.90.180.10">
    <property type="entry name" value="Medium-chain alcohol dehydrogenases, catalytic domain"/>
    <property type="match status" value="1"/>
</dbReference>
<proteinExistence type="inferred from homology"/>